<proteinExistence type="predicted"/>
<evidence type="ECO:0000256" key="2">
    <source>
        <dbReference type="ARBA" id="ARBA00022801"/>
    </source>
</evidence>
<dbReference type="AlphaFoldDB" id="A0AAD7IX66"/>
<dbReference type="GO" id="GO:0006139">
    <property type="term" value="P:nucleobase-containing compound metabolic process"/>
    <property type="evidence" value="ECO:0007669"/>
    <property type="project" value="InterPro"/>
</dbReference>
<gene>
    <name evidence="4" type="ORF">B0H16DRAFT_1460681</name>
</gene>
<dbReference type="InterPro" id="IPR012337">
    <property type="entry name" value="RNaseH-like_sf"/>
</dbReference>
<keyword evidence="5" id="KW-1185">Reference proteome</keyword>
<dbReference type="Pfam" id="PF01612">
    <property type="entry name" value="DNA_pol_A_exo1"/>
    <property type="match status" value="1"/>
</dbReference>
<dbReference type="InterPro" id="IPR051132">
    <property type="entry name" value="3-5_Exonuclease_domain"/>
</dbReference>
<feature type="domain" description="3'-5' exonuclease" evidence="3">
    <location>
        <begin position="134"/>
        <end position="279"/>
    </location>
</feature>
<comment type="caution">
    <text evidence="4">The sequence shown here is derived from an EMBL/GenBank/DDBJ whole genome shotgun (WGS) entry which is preliminary data.</text>
</comment>
<dbReference type="SUPFAM" id="SSF53098">
    <property type="entry name" value="Ribonuclease H-like"/>
    <property type="match status" value="1"/>
</dbReference>
<keyword evidence="2" id="KW-0378">Hydrolase</keyword>
<dbReference type="GO" id="GO:0005634">
    <property type="term" value="C:nucleus"/>
    <property type="evidence" value="ECO:0007669"/>
    <property type="project" value="TreeGrafter"/>
</dbReference>
<organism evidence="4 5">
    <name type="scientific">Mycena metata</name>
    <dbReference type="NCBI Taxonomy" id="1033252"/>
    <lineage>
        <taxon>Eukaryota</taxon>
        <taxon>Fungi</taxon>
        <taxon>Dikarya</taxon>
        <taxon>Basidiomycota</taxon>
        <taxon>Agaricomycotina</taxon>
        <taxon>Agaricomycetes</taxon>
        <taxon>Agaricomycetidae</taxon>
        <taxon>Agaricales</taxon>
        <taxon>Marasmiineae</taxon>
        <taxon>Mycenaceae</taxon>
        <taxon>Mycena</taxon>
    </lineage>
</organism>
<name>A0AAD7IX66_9AGAR</name>
<evidence type="ECO:0000259" key="3">
    <source>
        <dbReference type="Pfam" id="PF01612"/>
    </source>
</evidence>
<dbReference type="GO" id="GO:0008408">
    <property type="term" value="F:3'-5' exonuclease activity"/>
    <property type="evidence" value="ECO:0007669"/>
    <property type="project" value="InterPro"/>
</dbReference>
<reference evidence="4" key="1">
    <citation type="submission" date="2023-03" db="EMBL/GenBank/DDBJ databases">
        <title>Massive genome expansion in bonnet fungi (Mycena s.s.) driven by repeated elements and novel gene families across ecological guilds.</title>
        <authorList>
            <consortium name="Lawrence Berkeley National Laboratory"/>
            <person name="Harder C.B."/>
            <person name="Miyauchi S."/>
            <person name="Viragh M."/>
            <person name="Kuo A."/>
            <person name="Thoen E."/>
            <person name="Andreopoulos B."/>
            <person name="Lu D."/>
            <person name="Skrede I."/>
            <person name="Drula E."/>
            <person name="Henrissat B."/>
            <person name="Morin E."/>
            <person name="Kohler A."/>
            <person name="Barry K."/>
            <person name="LaButti K."/>
            <person name="Morin E."/>
            <person name="Salamov A."/>
            <person name="Lipzen A."/>
            <person name="Mereny Z."/>
            <person name="Hegedus B."/>
            <person name="Baldrian P."/>
            <person name="Stursova M."/>
            <person name="Weitz H."/>
            <person name="Taylor A."/>
            <person name="Grigoriev I.V."/>
            <person name="Nagy L.G."/>
            <person name="Martin F."/>
            <person name="Kauserud H."/>
        </authorList>
    </citation>
    <scope>NUCLEOTIDE SEQUENCE</scope>
    <source>
        <strain evidence="4">CBHHK182m</strain>
    </source>
</reference>
<evidence type="ECO:0000313" key="4">
    <source>
        <dbReference type="EMBL" id="KAJ7750575.1"/>
    </source>
</evidence>
<dbReference type="PANTHER" id="PTHR13620">
    <property type="entry name" value="3-5 EXONUCLEASE"/>
    <property type="match status" value="1"/>
</dbReference>
<evidence type="ECO:0000313" key="5">
    <source>
        <dbReference type="Proteomes" id="UP001215598"/>
    </source>
</evidence>
<dbReference type="Proteomes" id="UP001215598">
    <property type="component" value="Unassembled WGS sequence"/>
</dbReference>
<dbReference type="PANTHER" id="PTHR13620:SF104">
    <property type="entry name" value="EXONUCLEASE 3'-5' DOMAIN-CONTAINING PROTEIN 2"/>
    <property type="match status" value="1"/>
</dbReference>
<dbReference type="Gene3D" id="3.30.420.10">
    <property type="entry name" value="Ribonuclease H-like superfamily/Ribonuclease H"/>
    <property type="match status" value="1"/>
</dbReference>
<protein>
    <submittedName>
        <fullName evidence="4">Ribonuclease H-like domain-containing protein</fullName>
    </submittedName>
</protein>
<dbReference type="GO" id="GO:0003676">
    <property type="term" value="F:nucleic acid binding"/>
    <property type="evidence" value="ECO:0007669"/>
    <property type="project" value="InterPro"/>
</dbReference>
<dbReference type="InterPro" id="IPR036397">
    <property type="entry name" value="RNaseH_sf"/>
</dbReference>
<dbReference type="InterPro" id="IPR002562">
    <property type="entry name" value="3'-5'_exonuclease_dom"/>
</dbReference>
<keyword evidence="1" id="KW-0540">Nuclease</keyword>
<dbReference type="GO" id="GO:0005737">
    <property type="term" value="C:cytoplasm"/>
    <property type="evidence" value="ECO:0007669"/>
    <property type="project" value="TreeGrafter"/>
</dbReference>
<evidence type="ECO:0000256" key="1">
    <source>
        <dbReference type="ARBA" id="ARBA00022722"/>
    </source>
</evidence>
<sequence>MAREQFKLRLPGIFRRDTHLREDFRRLIRRSKKAVCTIADDEEAVEGGTDPSREGADPFVLPAFPHEFVTHYLTTEASVNDALRPIVDGVVGFDSEFVPRRYTLEEGIINETMDMVVELKTNRTFPIAWEKIGLCVIQIARGPDVWVIHMSRVKVLALKFQTLAFPAELKRVLTSPHIRKVGVGLVSDVQVIWNDLRTDMTSLVDVGLMARLLLAEKYSAGGYQNLSAEVTTAEILGYRLDKTQQVSDWTQKLTPDQAQYAAADAAVSLQLYNTLVARLASHGERLGRHIPEGWYTFNSRLGDLTRTKRSIRNEVVPWSPKDCTWFFGGKFQGYFPY</sequence>
<dbReference type="EMBL" id="JARKIB010000065">
    <property type="protein sequence ID" value="KAJ7750575.1"/>
    <property type="molecule type" value="Genomic_DNA"/>
</dbReference>
<accession>A0AAD7IX66</accession>